<sequence>MSSMVPWFGTPFSSDVWDFGGNWPPRRREGEGGGDNDPASVITRTNVDWKEEVKVEVEDGNMLKISGEHTKEEEDKNDKWHRLERRHGSFMRRFRLPENAKVYEIKCGLENGVLTVVVPKKESEQEKAKNVRSIDIA</sequence>
<accession>A0A7J7P866</accession>
<dbReference type="AlphaFoldDB" id="A0A7J7P866"/>
<evidence type="ECO:0000313" key="6">
    <source>
        <dbReference type="EMBL" id="KAF6175619.1"/>
    </source>
</evidence>
<protein>
    <recommendedName>
        <fullName evidence="5">SHSP domain-containing protein</fullName>
    </recommendedName>
</protein>
<dbReference type="InterPro" id="IPR008978">
    <property type="entry name" value="HSP20-like_chaperone"/>
</dbReference>
<evidence type="ECO:0000256" key="1">
    <source>
        <dbReference type="ARBA" id="ARBA00023016"/>
    </source>
</evidence>
<evidence type="ECO:0000256" key="2">
    <source>
        <dbReference type="PROSITE-ProRule" id="PRU00285"/>
    </source>
</evidence>
<reference evidence="6 7" key="1">
    <citation type="journal article" date="2020" name="IScience">
        <title>Genome Sequencing of the Endangered Kingdonia uniflora (Circaeasteraceae, Ranunculales) Reveals Potential Mechanisms of Evolutionary Specialization.</title>
        <authorList>
            <person name="Sun Y."/>
            <person name="Deng T."/>
            <person name="Zhang A."/>
            <person name="Moore M.J."/>
            <person name="Landis J.B."/>
            <person name="Lin N."/>
            <person name="Zhang H."/>
            <person name="Zhang X."/>
            <person name="Huang J."/>
            <person name="Zhang X."/>
            <person name="Sun H."/>
            <person name="Wang H."/>
        </authorList>
    </citation>
    <scope>NUCLEOTIDE SEQUENCE [LARGE SCALE GENOMIC DNA]</scope>
    <source>
        <strain evidence="6">TB1705</strain>
        <tissue evidence="6">Leaf</tissue>
    </source>
</reference>
<proteinExistence type="inferred from homology"/>
<dbReference type="InterPro" id="IPR031107">
    <property type="entry name" value="Small_HSP"/>
</dbReference>
<evidence type="ECO:0000313" key="7">
    <source>
        <dbReference type="Proteomes" id="UP000541444"/>
    </source>
</evidence>
<evidence type="ECO:0000256" key="4">
    <source>
        <dbReference type="SAM" id="MobiDB-lite"/>
    </source>
</evidence>
<feature type="region of interest" description="Disordered" evidence="4">
    <location>
        <begin position="19"/>
        <end position="41"/>
    </location>
</feature>
<gene>
    <name evidence="6" type="ORF">GIB67_022621</name>
</gene>
<dbReference type="EMBL" id="JACGCM010000155">
    <property type="protein sequence ID" value="KAF6175619.1"/>
    <property type="molecule type" value="Genomic_DNA"/>
</dbReference>
<evidence type="ECO:0000256" key="3">
    <source>
        <dbReference type="RuleBase" id="RU003616"/>
    </source>
</evidence>
<comment type="caution">
    <text evidence="6">The sequence shown here is derived from an EMBL/GenBank/DDBJ whole genome shotgun (WGS) entry which is preliminary data.</text>
</comment>
<dbReference type="Proteomes" id="UP000541444">
    <property type="component" value="Unassembled WGS sequence"/>
</dbReference>
<evidence type="ECO:0000259" key="5">
    <source>
        <dbReference type="PROSITE" id="PS01031"/>
    </source>
</evidence>
<comment type="similarity">
    <text evidence="2 3">Belongs to the small heat shock protein (HSP20) family.</text>
</comment>
<dbReference type="Gene3D" id="2.60.40.790">
    <property type="match status" value="1"/>
</dbReference>
<dbReference type="InterPro" id="IPR002068">
    <property type="entry name" value="A-crystallin/Hsp20_dom"/>
</dbReference>
<keyword evidence="1" id="KW-0346">Stress response</keyword>
<dbReference type="SUPFAM" id="SSF49764">
    <property type="entry name" value="HSP20-like chaperones"/>
    <property type="match status" value="1"/>
</dbReference>
<name>A0A7J7P866_9MAGN</name>
<feature type="domain" description="SHSP" evidence="5">
    <location>
        <begin position="18"/>
        <end position="137"/>
    </location>
</feature>
<dbReference type="PANTHER" id="PTHR11527">
    <property type="entry name" value="HEAT-SHOCK PROTEIN 20 FAMILY MEMBER"/>
    <property type="match status" value="1"/>
</dbReference>
<organism evidence="6 7">
    <name type="scientific">Kingdonia uniflora</name>
    <dbReference type="NCBI Taxonomy" id="39325"/>
    <lineage>
        <taxon>Eukaryota</taxon>
        <taxon>Viridiplantae</taxon>
        <taxon>Streptophyta</taxon>
        <taxon>Embryophyta</taxon>
        <taxon>Tracheophyta</taxon>
        <taxon>Spermatophyta</taxon>
        <taxon>Magnoliopsida</taxon>
        <taxon>Ranunculales</taxon>
        <taxon>Circaeasteraceae</taxon>
        <taxon>Kingdonia</taxon>
    </lineage>
</organism>
<dbReference type="Pfam" id="PF00011">
    <property type="entry name" value="HSP20"/>
    <property type="match status" value="1"/>
</dbReference>
<dbReference type="PROSITE" id="PS01031">
    <property type="entry name" value="SHSP"/>
    <property type="match status" value="1"/>
</dbReference>
<dbReference type="OrthoDB" id="1923221at2759"/>
<keyword evidence="7" id="KW-1185">Reference proteome</keyword>